<sequence length="75" mass="8649">MPKKGDSKPKAEAVKRNGGKESRKEGGRKKRWQEEMRRLVTLFHGDARNKKSRPLYLNFILRVTTKDVEGIAVLI</sequence>
<accession>A0ABQ9YPZ5</accession>
<dbReference type="Proteomes" id="UP001234178">
    <property type="component" value="Unassembled WGS sequence"/>
</dbReference>
<protein>
    <submittedName>
        <fullName evidence="2">Uncharacterized protein</fullName>
    </submittedName>
</protein>
<evidence type="ECO:0000313" key="3">
    <source>
        <dbReference type="Proteomes" id="UP001234178"/>
    </source>
</evidence>
<evidence type="ECO:0000256" key="1">
    <source>
        <dbReference type="SAM" id="MobiDB-lite"/>
    </source>
</evidence>
<dbReference type="EMBL" id="JAOYFB010000001">
    <property type="protein sequence ID" value="KAK4002687.1"/>
    <property type="molecule type" value="Genomic_DNA"/>
</dbReference>
<comment type="caution">
    <text evidence="2">The sequence shown here is derived from an EMBL/GenBank/DDBJ whole genome shotgun (WGS) entry which is preliminary data.</text>
</comment>
<feature type="compositionally biased region" description="Basic and acidic residues" evidence="1">
    <location>
        <begin position="1"/>
        <end position="25"/>
    </location>
</feature>
<proteinExistence type="predicted"/>
<organism evidence="2 3">
    <name type="scientific">Daphnia magna</name>
    <dbReference type="NCBI Taxonomy" id="35525"/>
    <lineage>
        <taxon>Eukaryota</taxon>
        <taxon>Metazoa</taxon>
        <taxon>Ecdysozoa</taxon>
        <taxon>Arthropoda</taxon>
        <taxon>Crustacea</taxon>
        <taxon>Branchiopoda</taxon>
        <taxon>Diplostraca</taxon>
        <taxon>Cladocera</taxon>
        <taxon>Anomopoda</taxon>
        <taxon>Daphniidae</taxon>
        <taxon>Daphnia</taxon>
    </lineage>
</organism>
<gene>
    <name evidence="2" type="ORF">OUZ56_004497</name>
</gene>
<name>A0ABQ9YPZ5_9CRUS</name>
<feature type="region of interest" description="Disordered" evidence="1">
    <location>
        <begin position="1"/>
        <end position="32"/>
    </location>
</feature>
<keyword evidence="3" id="KW-1185">Reference proteome</keyword>
<evidence type="ECO:0000313" key="2">
    <source>
        <dbReference type="EMBL" id="KAK4002687.1"/>
    </source>
</evidence>
<reference evidence="2 3" key="1">
    <citation type="journal article" date="2023" name="Nucleic Acids Res.">
        <title>The hologenome of Daphnia magna reveals possible DNA methylation and microbiome-mediated evolution of the host genome.</title>
        <authorList>
            <person name="Chaturvedi A."/>
            <person name="Li X."/>
            <person name="Dhandapani V."/>
            <person name="Marshall H."/>
            <person name="Kissane S."/>
            <person name="Cuenca-Cambronero M."/>
            <person name="Asole G."/>
            <person name="Calvet F."/>
            <person name="Ruiz-Romero M."/>
            <person name="Marangio P."/>
            <person name="Guigo R."/>
            <person name="Rago D."/>
            <person name="Mirbahai L."/>
            <person name="Eastwood N."/>
            <person name="Colbourne J.K."/>
            <person name="Zhou J."/>
            <person name="Mallon E."/>
            <person name="Orsini L."/>
        </authorList>
    </citation>
    <scope>NUCLEOTIDE SEQUENCE [LARGE SCALE GENOMIC DNA]</scope>
    <source>
        <strain evidence="2">LRV0_1</strain>
    </source>
</reference>